<reference evidence="1" key="2">
    <citation type="journal article" date="2022" name="New Phytol.">
        <title>Evolutionary transition to the ectomycorrhizal habit in the genomes of a hyperdiverse lineage of mushroom-forming fungi.</title>
        <authorList>
            <person name="Looney B."/>
            <person name="Miyauchi S."/>
            <person name="Morin E."/>
            <person name="Drula E."/>
            <person name="Courty P.E."/>
            <person name="Kohler A."/>
            <person name="Kuo A."/>
            <person name="LaButti K."/>
            <person name="Pangilinan J."/>
            <person name="Lipzen A."/>
            <person name="Riley R."/>
            <person name="Andreopoulos W."/>
            <person name="He G."/>
            <person name="Johnson J."/>
            <person name="Nolan M."/>
            <person name="Tritt A."/>
            <person name="Barry K.W."/>
            <person name="Grigoriev I.V."/>
            <person name="Nagy L.G."/>
            <person name="Hibbett D."/>
            <person name="Henrissat B."/>
            <person name="Matheny P.B."/>
            <person name="Labbe J."/>
            <person name="Martin F.M."/>
        </authorList>
    </citation>
    <scope>NUCLEOTIDE SEQUENCE</scope>
    <source>
        <strain evidence="1">FP105234-sp</strain>
    </source>
</reference>
<organism evidence="1 2">
    <name type="scientific">Auriscalpium vulgare</name>
    <dbReference type="NCBI Taxonomy" id="40419"/>
    <lineage>
        <taxon>Eukaryota</taxon>
        <taxon>Fungi</taxon>
        <taxon>Dikarya</taxon>
        <taxon>Basidiomycota</taxon>
        <taxon>Agaricomycotina</taxon>
        <taxon>Agaricomycetes</taxon>
        <taxon>Russulales</taxon>
        <taxon>Auriscalpiaceae</taxon>
        <taxon>Auriscalpium</taxon>
    </lineage>
</organism>
<accession>A0ACB8R753</accession>
<name>A0ACB8R753_9AGAM</name>
<protein>
    <submittedName>
        <fullName evidence="1">Uncharacterized protein</fullName>
    </submittedName>
</protein>
<dbReference type="EMBL" id="MU276284">
    <property type="protein sequence ID" value="KAI0039600.1"/>
    <property type="molecule type" value="Genomic_DNA"/>
</dbReference>
<evidence type="ECO:0000313" key="2">
    <source>
        <dbReference type="Proteomes" id="UP000814033"/>
    </source>
</evidence>
<gene>
    <name evidence="1" type="ORF">FA95DRAFT_1591490</name>
</gene>
<sequence length="702" mass="79003">MSNRTRPLDLRDLEGFETDSMMTELVRALSGDVPHAHASNGRALFTREEIPLTLLRGPREVHDLQTQGAALVRSGQFDAAYKHFREAITKLVGDGVTVPLSAQDGGGVRSEMYIKMDTFHLIIMLGLCDNIAECLLGSNKVEEALSWLEESNTIFKNNHFRATPVFEWYSCALDQKDFFLSRTSALTRASNVFISLGNTSAAVGHIWSAHCSLDMLPPSVVPYRRVLEGIVPRIDADDRMKFRHPDPKINAKLRVTVPELQVLGSWQKVELPKDAQRISTRISFCSFVWGGRFYVAGGQKGIDGPFYRDLQYIDIKKMDTWVTLPAPPARGDGQMLNWKMCVDEETNKAYLYTGRLVLDVFDLQSQTWSELTTTWASPDRTLWPFSRSEHFEYSMILVQGTLYVFGGTLRHCVLGCDLLMALDLKTRRWHKLSGDPASPTPDPLSPGPRRNAAMWVDGQKKKIWIMFGEADRQSARQSHQANGAQLGYGYDDCWTWDIAGKFWQRERVAGNPPCARSEMGNTFNTKLNMAVVFGGYSPNQPTWYPAGNTFFPFTYHGDTFIYDATPADGTAPKWKLVISKGFPTYRAQAALFSDPDTGKTFLFGGYTNSDFVPSKKHVFTRSFNDLWQLKLDVPGGYFEGVDVEEEARTAKAGPWQRCFNCGNAGPWKKCGGSCGGRAFFCENQCLKEGWKEHKTMHTCARK</sequence>
<reference evidence="1" key="1">
    <citation type="submission" date="2021-02" db="EMBL/GenBank/DDBJ databases">
        <authorList>
            <consortium name="DOE Joint Genome Institute"/>
            <person name="Ahrendt S."/>
            <person name="Looney B.P."/>
            <person name="Miyauchi S."/>
            <person name="Morin E."/>
            <person name="Drula E."/>
            <person name="Courty P.E."/>
            <person name="Chicoki N."/>
            <person name="Fauchery L."/>
            <person name="Kohler A."/>
            <person name="Kuo A."/>
            <person name="Labutti K."/>
            <person name="Pangilinan J."/>
            <person name="Lipzen A."/>
            <person name="Riley R."/>
            <person name="Andreopoulos W."/>
            <person name="He G."/>
            <person name="Johnson J."/>
            <person name="Barry K.W."/>
            <person name="Grigoriev I.V."/>
            <person name="Nagy L."/>
            <person name="Hibbett D."/>
            <person name="Henrissat B."/>
            <person name="Matheny P.B."/>
            <person name="Labbe J."/>
            <person name="Martin F."/>
        </authorList>
    </citation>
    <scope>NUCLEOTIDE SEQUENCE</scope>
    <source>
        <strain evidence="1">FP105234-sp</strain>
    </source>
</reference>
<dbReference type="Proteomes" id="UP000814033">
    <property type="component" value="Unassembled WGS sequence"/>
</dbReference>
<keyword evidence="2" id="KW-1185">Reference proteome</keyword>
<comment type="caution">
    <text evidence="1">The sequence shown here is derived from an EMBL/GenBank/DDBJ whole genome shotgun (WGS) entry which is preliminary data.</text>
</comment>
<evidence type="ECO:0000313" key="1">
    <source>
        <dbReference type="EMBL" id="KAI0039600.1"/>
    </source>
</evidence>
<proteinExistence type="predicted"/>